<evidence type="ECO:0000313" key="3">
    <source>
        <dbReference type="Ensembl" id="ENSCRFP00000002788.1"/>
    </source>
</evidence>
<dbReference type="Proteomes" id="UP000694396">
    <property type="component" value="Unplaced"/>
</dbReference>
<keyword evidence="2" id="KW-1015">Disulfide bond</keyword>
<dbReference type="PANTHER" id="PTHR46746">
    <property type="entry name" value="KILLER CELL LECTIN-LIKE RECEPTOR SUBFAMILY F MEMBER 2"/>
    <property type="match status" value="1"/>
</dbReference>
<dbReference type="InterPro" id="IPR016187">
    <property type="entry name" value="CTDL_fold"/>
</dbReference>
<evidence type="ECO:0000313" key="4">
    <source>
        <dbReference type="Proteomes" id="UP000694396"/>
    </source>
</evidence>
<dbReference type="SUPFAM" id="SSF56436">
    <property type="entry name" value="C-type lectin-like"/>
    <property type="match status" value="1"/>
</dbReference>
<sequence length="208" mass="23316">WAVQVLKARAGKSESLPRYGMNNTSSDISSERTASAVLLKSLMEELNVIYPPLVLENTFQTMVHKWGGIPSMVGAKGSPCPPTGTTCELCPPGWQLHRGRCYFFSEEAKSWEDSRKNCLARKSQLLVIEDEIEMVSFHWLGSAQCFSALWRHGEDPYPCNSNNPKHPSFRNQRSLLGVPSPPLQSCCASRVWLSGHHPSPHSEHHQDF</sequence>
<dbReference type="Ensembl" id="ENSCRFT00000002906.1">
    <property type="protein sequence ID" value="ENSCRFP00000002788.1"/>
    <property type="gene ID" value="ENSCRFG00000002287.1"/>
</dbReference>
<accession>A0A8C3NTY8</accession>
<keyword evidence="4" id="KW-1185">Reference proteome</keyword>
<reference evidence="3" key="2">
    <citation type="submission" date="2025-09" db="UniProtKB">
        <authorList>
            <consortium name="Ensembl"/>
        </authorList>
    </citation>
    <scope>IDENTIFICATION</scope>
</reference>
<evidence type="ECO:0000256" key="1">
    <source>
        <dbReference type="ARBA" id="ARBA00022734"/>
    </source>
</evidence>
<keyword evidence="1" id="KW-0430">Lectin</keyword>
<reference evidence="3" key="1">
    <citation type="submission" date="2025-08" db="UniProtKB">
        <authorList>
            <consortium name="Ensembl"/>
        </authorList>
    </citation>
    <scope>IDENTIFICATION</scope>
</reference>
<evidence type="ECO:0000256" key="2">
    <source>
        <dbReference type="ARBA" id="ARBA00023157"/>
    </source>
</evidence>
<dbReference type="Gene3D" id="3.10.100.10">
    <property type="entry name" value="Mannose-Binding Protein A, subunit A"/>
    <property type="match status" value="1"/>
</dbReference>
<dbReference type="PANTHER" id="PTHR46746:SF9">
    <property type="entry name" value="CD209 ANTIGEN-LIKE PROTEIN C-LIKE"/>
    <property type="match status" value="1"/>
</dbReference>
<dbReference type="GO" id="GO:0030246">
    <property type="term" value="F:carbohydrate binding"/>
    <property type="evidence" value="ECO:0007669"/>
    <property type="project" value="UniProtKB-KW"/>
</dbReference>
<dbReference type="AlphaFoldDB" id="A0A8C3NTY8"/>
<dbReference type="InterPro" id="IPR051379">
    <property type="entry name" value="C-type_Lectin_Receptor_IMM"/>
</dbReference>
<organism evidence="3 4">
    <name type="scientific">Cyanoderma ruficeps</name>
    <name type="common">rufous-capped babbler</name>
    <dbReference type="NCBI Taxonomy" id="181631"/>
    <lineage>
        <taxon>Eukaryota</taxon>
        <taxon>Metazoa</taxon>
        <taxon>Chordata</taxon>
        <taxon>Craniata</taxon>
        <taxon>Vertebrata</taxon>
        <taxon>Euteleostomi</taxon>
        <taxon>Archelosauria</taxon>
        <taxon>Archosauria</taxon>
        <taxon>Dinosauria</taxon>
        <taxon>Saurischia</taxon>
        <taxon>Theropoda</taxon>
        <taxon>Coelurosauria</taxon>
        <taxon>Aves</taxon>
        <taxon>Neognathae</taxon>
        <taxon>Neoaves</taxon>
        <taxon>Telluraves</taxon>
        <taxon>Australaves</taxon>
        <taxon>Passeriformes</taxon>
        <taxon>Sylvioidea</taxon>
        <taxon>Timaliidae</taxon>
        <taxon>Cyanoderma</taxon>
    </lineage>
</organism>
<proteinExistence type="predicted"/>
<name>A0A8C3NTY8_9PASS</name>
<dbReference type="InterPro" id="IPR016186">
    <property type="entry name" value="C-type_lectin-like/link_sf"/>
</dbReference>
<evidence type="ECO:0008006" key="5">
    <source>
        <dbReference type="Google" id="ProtNLM"/>
    </source>
</evidence>
<protein>
    <recommendedName>
        <fullName evidence="5">C-type lectin domain-containing protein</fullName>
    </recommendedName>
</protein>